<proteinExistence type="predicted"/>
<dbReference type="EMBL" id="JAHLFP010000035">
    <property type="protein sequence ID" value="MBU3806157.1"/>
    <property type="molecule type" value="Genomic_DNA"/>
</dbReference>
<feature type="transmembrane region" description="Helical" evidence="1">
    <location>
        <begin position="21"/>
        <end position="50"/>
    </location>
</feature>
<feature type="transmembrane region" description="Helical" evidence="1">
    <location>
        <begin position="151"/>
        <end position="167"/>
    </location>
</feature>
<accession>A0A948T241</accession>
<keyword evidence="1" id="KW-0812">Transmembrane</keyword>
<keyword evidence="1" id="KW-1133">Transmembrane helix</keyword>
<comment type="caution">
    <text evidence="2">The sequence shown here is derived from an EMBL/GenBank/DDBJ whole genome shotgun (WGS) entry which is preliminary data.</text>
</comment>
<reference evidence="2" key="1">
    <citation type="journal article" date="2021" name="PeerJ">
        <title>Extensive microbial diversity within the chicken gut microbiome revealed by metagenomics and culture.</title>
        <authorList>
            <person name="Gilroy R."/>
            <person name="Ravi A."/>
            <person name="Getino M."/>
            <person name="Pursley I."/>
            <person name="Horton D.L."/>
            <person name="Alikhan N.F."/>
            <person name="Baker D."/>
            <person name="Gharbi K."/>
            <person name="Hall N."/>
            <person name="Watson M."/>
            <person name="Adriaenssens E.M."/>
            <person name="Foster-Nyarko E."/>
            <person name="Jarju S."/>
            <person name="Secka A."/>
            <person name="Antonio M."/>
            <person name="Oren A."/>
            <person name="Chaudhuri R.R."/>
            <person name="La Ragione R."/>
            <person name="Hildebrand F."/>
            <person name="Pallen M.J."/>
        </authorList>
    </citation>
    <scope>NUCLEOTIDE SEQUENCE</scope>
    <source>
        <strain evidence="2">B5_2728</strain>
    </source>
</reference>
<name>A0A948T241_9FIRM</name>
<organism evidence="2 3">
    <name type="scientific">Candidatus Allofournierella pullistercoris</name>
    <dbReference type="NCBI Taxonomy" id="2838597"/>
    <lineage>
        <taxon>Bacteria</taxon>
        <taxon>Bacillati</taxon>
        <taxon>Bacillota</taxon>
        <taxon>Clostridia</taxon>
        <taxon>Eubacteriales</taxon>
        <taxon>Oscillospiraceae</taxon>
        <taxon>Allofournierella</taxon>
    </lineage>
</organism>
<dbReference type="AlphaFoldDB" id="A0A948T241"/>
<keyword evidence="1" id="KW-0472">Membrane</keyword>
<gene>
    <name evidence="2" type="ORF">H9882_04620</name>
</gene>
<evidence type="ECO:0000313" key="2">
    <source>
        <dbReference type="EMBL" id="MBU3806157.1"/>
    </source>
</evidence>
<evidence type="ECO:0000256" key="1">
    <source>
        <dbReference type="SAM" id="Phobius"/>
    </source>
</evidence>
<feature type="transmembrane region" description="Helical" evidence="1">
    <location>
        <begin position="119"/>
        <end position="139"/>
    </location>
</feature>
<feature type="transmembrane region" description="Helical" evidence="1">
    <location>
        <begin position="179"/>
        <end position="201"/>
    </location>
</feature>
<feature type="transmembrane region" description="Helical" evidence="1">
    <location>
        <begin position="85"/>
        <end position="107"/>
    </location>
</feature>
<dbReference type="InterPro" id="IPR025699">
    <property type="entry name" value="ABC2_memb-like"/>
</dbReference>
<dbReference type="Proteomes" id="UP000713596">
    <property type="component" value="Unassembled WGS sequence"/>
</dbReference>
<dbReference type="Pfam" id="PF13346">
    <property type="entry name" value="ABC2_membrane_5"/>
    <property type="match status" value="1"/>
</dbReference>
<reference evidence="2" key="2">
    <citation type="submission" date="2021-04" db="EMBL/GenBank/DDBJ databases">
        <authorList>
            <person name="Gilroy R."/>
        </authorList>
    </citation>
    <scope>NUCLEOTIDE SEQUENCE</scope>
    <source>
        <strain evidence="2">B5_2728</strain>
    </source>
</reference>
<protein>
    <submittedName>
        <fullName evidence="2">ABC-2 transporter permease</fullName>
    </submittedName>
</protein>
<evidence type="ECO:0000313" key="3">
    <source>
        <dbReference type="Proteomes" id="UP000713596"/>
    </source>
</evidence>
<sequence>MRKIWNVTKLDFSLIKPYLKPILFVILFPIVFVALNRSLAVGISFAVYFADLTTSYTFTVTEKNGMERMYGLLPVTKREAVMGRYLLIGIQGLIALAVSIIAQPLVLRALGQTVLPVDILMAAMGGMFLFALYTAFQIPAYYKFGPIKGSWFLYVPGIISLSLLWFLPEEWISNPIAGANLPALLFLLVVELALIALMYAVSIRCSVGILEKKEF</sequence>